<dbReference type="PROSITE" id="PS52002">
    <property type="entry name" value="SM"/>
    <property type="match status" value="1"/>
</dbReference>
<keyword evidence="8" id="KW-0687">Ribonucleoprotein</keyword>
<dbReference type="InterPro" id="IPR010920">
    <property type="entry name" value="LSM_dom_sf"/>
</dbReference>
<evidence type="ECO:0000256" key="6">
    <source>
        <dbReference type="ARBA" id="ARBA00023187"/>
    </source>
</evidence>
<proteinExistence type="inferred from homology"/>
<keyword evidence="5" id="KW-0694">RNA-binding</keyword>
<sequence length="95" mass="10133">MAGRKQTALDLAKLVDKTVMVKLQGGREVTGVLKGYDEILNLVLDETVESLRDPADAGVVTDERRPLGLTVCRGTCVTLVAPADGLEPIANPFVQ</sequence>
<evidence type="ECO:0000256" key="3">
    <source>
        <dbReference type="ARBA" id="ARBA00022664"/>
    </source>
</evidence>
<evidence type="ECO:0000256" key="7">
    <source>
        <dbReference type="ARBA" id="ARBA00023242"/>
    </source>
</evidence>
<gene>
    <name evidence="10" type="ORF">PCOL08062_LOCUS10528</name>
</gene>
<dbReference type="SUPFAM" id="SSF50182">
    <property type="entry name" value="Sm-like ribonucleoproteins"/>
    <property type="match status" value="1"/>
</dbReference>
<dbReference type="InterPro" id="IPR047575">
    <property type="entry name" value="Sm"/>
</dbReference>
<dbReference type="GO" id="GO:0003723">
    <property type="term" value="F:RNA binding"/>
    <property type="evidence" value="ECO:0007669"/>
    <property type="project" value="UniProtKB-KW"/>
</dbReference>
<dbReference type="InterPro" id="IPR017132">
    <property type="entry name" value="Lsm7"/>
</dbReference>
<keyword evidence="7" id="KW-0539">Nucleus</keyword>
<dbReference type="GO" id="GO:0071013">
    <property type="term" value="C:catalytic step 2 spliceosome"/>
    <property type="evidence" value="ECO:0007669"/>
    <property type="project" value="TreeGrafter"/>
</dbReference>
<evidence type="ECO:0000256" key="5">
    <source>
        <dbReference type="ARBA" id="ARBA00022884"/>
    </source>
</evidence>
<dbReference type="GO" id="GO:0097526">
    <property type="term" value="C:spliceosomal tri-snRNP complex"/>
    <property type="evidence" value="ECO:0007669"/>
    <property type="project" value="TreeGrafter"/>
</dbReference>
<evidence type="ECO:0000256" key="4">
    <source>
        <dbReference type="ARBA" id="ARBA00022728"/>
    </source>
</evidence>
<dbReference type="GO" id="GO:0000956">
    <property type="term" value="P:nuclear-transcribed mRNA catabolic process"/>
    <property type="evidence" value="ECO:0007669"/>
    <property type="project" value="InterPro"/>
</dbReference>
<evidence type="ECO:0000256" key="8">
    <source>
        <dbReference type="ARBA" id="ARBA00023274"/>
    </source>
</evidence>
<keyword evidence="3" id="KW-0507">mRNA processing</keyword>
<dbReference type="PANTHER" id="PTHR10553">
    <property type="entry name" value="SMALL NUCLEAR RIBONUCLEOPROTEIN"/>
    <property type="match status" value="1"/>
</dbReference>
<evidence type="ECO:0000313" key="10">
    <source>
        <dbReference type="EMBL" id="CAD8248184.1"/>
    </source>
</evidence>
<evidence type="ECO:0000256" key="2">
    <source>
        <dbReference type="ARBA" id="ARBA00006850"/>
    </source>
</evidence>
<dbReference type="SMART" id="SM00651">
    <property type="entry name" value="Sm"/>
    <property type="match status" value="1"/>
</dbReference>
<dbReference type="AlphaFoldDB" id="A0A7R9Y5Y4"/>
<dbReference type="GO" id="GO:0000398">
    <property type="term" value="P:mRNA splicing, via spliceosome"/>
    <property type="evidence" value="ECO:0007669"/>
    <property type="project" value="InterPro"/>
</dbReference>
<dbReference type="InterPro" id="IPR044641">
    <property type="entry name" value="Lsm7/SmG-like"/>
</dbReference>
<dbReference type="InterPro" id="IPR001163">
    <property type="entry name" value="Sm_dom_euk/arc"/>
</dbReference>
<name>A0A7R9Y5Y4_9VIRI</name>
<dbReference type="GO" id="GO:0005688">
    <property type="term" value="C:U6 snRNP"/>
    <property type="evidence" value="ECO:0007669"/>
    <property type="project" value="TreeGrafter"/>
</dbReference>
<dbReference type="Gene3D" id="2.30.30.100">
    <property type="match status" value="1"/>
</dbReference>
<protein>
    <recommendedName>
        <fullName evidence="9">Sm domain-containing protein</fullName>
    </recommendedName>
</protein>
<feature type="domain" description="Sm" evidence="9">
    <location>
        <begin position="6"/>
        <end position="86"/>
    </location>
</feature>
<dbReference type="Pfam" id="PF01423">
    <property type="entry name" value="LSM"/>
    <property type="match status" value="1"/>
</dbReference>
<organism evidence="10">
    <name type="scientific">Prasinoderma coloniale</name>
    <dbReference type="NCBI Taxonomy" id="156133"/>
    <lineage>
        <taxon>Eukaryota</taxon>
        <taxon>Viridiplantae</taxon>
        <taxon>Prasinodermophyta</taxon>
        <taxon>Prasinodermophyceae</taxon>
        <taxon>Prasinodermales</taxon>
        <taxon>Prasinodermaceae</taxon>
        <taxon>Prasinoderma</taxon>
    </lineage>
</organism>
<comment type="similarity">
    <text evidence="2">Belongs to the snRNP Sm proteins family.</text>
</comment>
<dbReference type="CDD" id="cd01729">
    <property type="entry name" value="LSm7"/>
    <property type="match status" value="1"/>
</dbReference>
<keyword evidence="6" id="KW-0508">mRNA splicing</keyword>
<evidence type="ECO:0000256" key="1">
    <source>
        <dbReference type="ARBA" id="ARBA00004123"/>
    </source>
</evidence>
<keyword evidence="4" id="KW-0747">Spliceosome</keyword>
<dbReference type="PIRSF" id="PIRSF037188">
    <property type="entry name" value="U6_snRNA_Lsm7"/>
    <property type="match status" value="1"/>
</dbReference>
<dbReference type="EMBL" id="HBDZ01013759">
    <property type="protein sequence ID" value="CAD8248184.1"/>
    <property type="molecule type" value="Transcribed_RNA"/>
</dbReference>
<dbReference type="PANTHER" id="PTHR10553:SF5">
    <property type="entry name" value="U6 SNRNA-ASSOCIATED SM-LIKE PROTEIN LSM7"/>
    <property type="match status" value="1"/>
</dbReference>
<dbReference type="GO" id="GO:0071004">
    <property type="term" value="C:U2-type prespliceosome"/>
    <property type="evidence" value="ECO:0007669"/>
    <property type="project" value="TreeGrafter"/>
</dbReference>
<comment type="subcellular location">
    <subcellularLocation>
        <location evidence="1">Nucleus</location>
    </subcellularLocation>
</comment>
<reference evidence="10" key="1">
    <citation type="submission" date="2021-01" db="EMBL/GenBank/DDBJ databases">
        <authorList>
            <person name="Corre E."/>
            <person name="Pelletier E."/>
            <person name="Niang G."/>
            <person name="Scheremetjew M."/>
            <person name="Finn R."/>
            <person name="Kale V."/>
            <person name="Holt S."/>
            <person name="Cochrane G."/>
            <person name="Meng A."/>
            <person name="Brown T."/>
            <person name="Cohen L."/>
        </authorList>
    </citation>
    <scope>NUCLEOTIDE SEQUENCE</scope>
    <source>
        <strain evidence="10">CCMP1413</strain>
    </source>
</reference>
<evidence type="ECO:0000259" key="9">
    <source>
        <dbReference type="PROSITE" id="PS52002"/>
    </source>
</evidence>
<accession>A0A7R9Y5Y4</accession>
<dbReference type="GO" id="GO:1990726">
    <property type="term" value="C:Lsm1-7-Pat1 complex"/>
    <property type="evidence" value="ECO:0007669"/>
    <property type="project" value="TreeGrafter"/>
</dbReference>
<dbReference type="GO" id="GO:0005689">
    <property type="term" value="C:U12-type spliceosomal complex"/>
    <property type="evidence" value="ECO:0007669"/>
    <property type="project" value="TreeGrafter"/>
</dbReference>